<dbReference type="GO" id="GO:0006412">
    <property type="term" value="P:translation"/>
    <property type="evidence" value="ECO:0007669"/>
    <property type="project" value="UniProtKB-UniRule"/>
</dbReference>
<dbReference type="GO" id="GO:0003735">
    <property type="term" value="F:structural constituent of ribosome"/>
    <property type="evidence" value="ECO:0007669"/>
    <property type="project" value="InterPro"/>
</dbReference>
<dbReference type="HAMAP" id="MF_00270">
    <property type="entry name" value="Ribosomal_bS18"/>
    <property type="match status" value="1"/>
</dbReference>
<comment type="similarity">
    <text evidence="1 7 8">Belongs to the bacterial ribosomal protein bS18 family.</text>
</comment>
<protein>
    <recommendedName>
        <fullName evidence="6 7">Small ribosomal subunit protein bS18c</fullName>
    </recommendedName>
</protein>
<evidence type="ECO:0000256" key="5">
    <source>
        <dbReference type="ARBA" id="ARBA00023274"/>
    </source>
</evidence>
<dbReference type="GO" id="GO:0009507">
    <property type="term" value="C:chloroplast"/>
    <property type="evidence" value="ECO:0007669"/>
    <property type="project" value="UniProtKB-SubCell"/>
</dbReference>
<keyword evidence="7" id="KW-0699">rRNA-binding</keyword>
<dbReference type="GO" id="GO:0070181">
    <property type="term" value="F:small ribosomal subunit rRNA binding"/>
    <property type="evidence" value="ECO:0007669"/>
    <property type="project" value="TreeGrafter"/>
</dbReference>
<comment type="subunit">
    <text evidence="2 7">Part of the 30S ribosomal subunit.</text>
</comment>
<dbReference type="EMBL" id="MW077730">
    <property type="protein sequence ID" value="QSV37250.1"/>
    <property type="molecule type" value="Genomic_DNA"/>
</dbReference>
<proteinExistence type="inferred from homology"/>
<dbReference type="InterPro" id="IPR001648">
    <property type="entry name" value="Ribosomal_bS18"/>
</dbReference>
<accession>A0A8A2H8G0</accession>
<organism evidence="9">
    <name type="scientific">Nephroselmis pyriformis</name>
    <dbReference type="NCBI Taxonomy" id="156128"/>
    <lineage>
        <taxon>Eukaryota</taxon>
        <taxon>Viridiplantae</taxon>
        <taxon>Chlorophyta</taxon>
        <taxon>Nephroselmidophyceae</taxon>
        <taxon>Nephroselmidales</taxon>
        <taxon>Nephroselmidaceae</taxon>
        <taxon>Nephroselmis</taxon>
    </lineage>
</organism>
<dbReference type="NCBIfam" id="TIGR00165">
    <property type="entry name" value="S18"/>
    <property type="match status" value="1"/>
</dbReference>
<keyword evidence="4 7" id="KW-0689">Ribosomal protein</keyword>
<dbReference type="PROSITE" id="PS00057">
    <property type="entry name" value="RIBOSOMAL_S18"/>
    <property type="match status" value="1"/>
</dbReference>
<dbReference type="SUPFAM" id="SSF46911">
    <property type="entry name" value="Ribosomal protein S18"/>
    <property type="match status" value="1"/>
</dbReference>
<keyword evidence="9" id="KW-0150">Chloroplast</keyword>
<keyword evidence="9" id="KW-0934">Plastid</keyword>
<keyword evidence="3 7" id="KW-0694">RNA-binding</keyword>
<dbReference type="PANTHER" id="PTHR13479">
    <property type="entry name" value="30S RIBOSOMAL PROTEIN S18"/>
    <property type="match status" value="1"/>
</dbReference>
<evidence type="ECO:0000256" key="2">
    <source>
        <dbReference type="ARBA" id="ARBA00011458"/>
    </source>
</evidence>
<evidence type="ECO:0000256" key="4">
    <source>
        <dbReference type="ARBA" id="ARBA00022980"/>
    </source>
</evidence>
<sequence length="99" mass="11364">MKPRGTAISSALVRPTPALLNKGNLTTMMNFSRRRISPVQTEETIDYKNIDLLRQFISEEGKILPRRMTGLTAKQQRAMMRSIKQARILGLLHFIHTEE</sequence>
<evidence type="ECO:0000256" key="1">
    <source>
        <dbReference type="ARBA" id="ARBA00005589"/>
    </source>
</evidence>
<keyword evidence="5 7" id="KW-0687">Ribonucleoprotein</keyword>
<dbReference type="RefSeq" id="YP_010231181.1">
    <property type="nucleotide sequence ID" value="NC_059722.1"/>
</dbReference>
<evidence type="ECO:0000256" key="6">
    <source>
        <dbReference type="ARBA" id="ARBA00035266"/>
    </source>
</evidence>
<name>A0A8A2H8G0_9CHLO</name>
<dbReference type="Gene3D" id="4.10.640.10">
    <property type="entry name" value="Ribosomal protein S18"/>
    <property type="match status" value="1"/>
</dbReference>
<dbReference type="GeneID" id="69223212"/>
<dbReference type="PRINTS" id="PR00974">
    <property type="entry name" value="RIBOSOMALS18"/>
</dbReference>
<geneLocation type="chloroplast" evidence="9"/>
<dbReference type="PANTHER" id="PTHR13479:SF40">
    <property type="entry name" value="SMALL RIBOSOMAL SUBUNIT PROTEIN BS18M"/>
    <property type="match status" value="1"/>
</dbReference>
<evidence type="ECO:0000313" key="9">
    <source>
        <dbReference type="EMBL" id="QSV37250.1"/>
    </source>
</evidence>
<dbReference type="InterPro" id="IPR036870">
    <property type="entry name" value="Ribosomal_bS18_sf"/>
</dbReference>
<evidence type="ECO:0000256" key="3">
    <source>
        <dbReference type="ARBA" id="ARBA00022884"/>
    </source>
</evidence>
<dbReference type="AlphaFoldDB" id="A0A8A2H8G0"/>
<reference evidence="9" key="1">
    <citation type="journal article" date="2021" name="Mitochondrial DNA Part B Resour">
        <title>A gene-rich and compact chloroplast genome of the green alga Nephroselmis pyriformis (N.Carter) Ettl 1982 from the shores of Mersin (Eastern Mediterranean Sea).</title>
        <authorList>
            <person name="Gastineau R."/>
            <person name="Konucu M."/>
            <person name="Tekdal D."/>
            <person name="Lemieux C."/>
            <person name="Turmel M."/>
            <person name="Witkowski A."/>
            <person name="Eker-Develi E."/>
        </authorList>
    </citation>
    <scope>NUCLEOTIDE SEQUENCE</scope>
    <source>
        <strain evidence="9">MED1</strain>
    </source>
</reference>
<dbReference type="GO" id="GO:0005763">
    <property type="term" value="C:mitochondrial small ribosomal subunit"/>
    <property type="evidence" value="ECO:0007669"/>
    <property type="project" value="TreeGrafter"/>
</dbReference>
<gene>
    <name evidence="7 9" type="primary">rps18</name>
</gene>
<evidence type="ECO:0000256" key="8">
    <source>
        <dbReference type="RuleBase" id="RU003910"/>
    </source>
</evidence>
<dbReference type="Pfam" id="PF01084">
    <property type="entry name" value="Ribosomal_S18"/>
    <property type="match status" value="1"/>
</dbReference>
<comment type="subcellular location">
    <subcellularLocation>
        <location evidence="7">Plastid</location>
        <location evidence="7">Chloroplast</location>
    </subcellularLocation>
</comment>
<dbReference type="InterPro" id="IPR018275">
    <property type="entry name" value="Ribosomal_bS18_CS"/>
</dbReference>
<evidence type="ECO:0000256" key="7">
    <source>
        <dbReference type="HAMAP-Rule" id="MF_00270"/>
    </source>
</evidence>